<sequence>MRPSVNFTARLPAFSVRHYDKLMNTTESGDGWDHCPYSDRGPSPPAESESASKSNSNMEGTSGPSKGLDLAIQANPWVQNVLSSCDTHDKPPVDIPGINTSPFQKSSNVISKFLVTERKTNQRATAPVMNPIVFSDQHLPKSSRLTIPSNSVAQSTTINDSRIGRPIFSRLRPRDHIGDTFLGVENKYSLPKRYLDSISAGSAKLLRNSEVGRHDSWEDGNENCFNGVTEEAMCEWSYLVASLETT</sequence>
<gene>
    <name evidence="2" type="ORF">SUNI508_12691</name>
</gene>
<name>A0ABR2VHM6_9PEZI</name>
<protein>
    <submittedName>
        <fullName evidence="2">Uncharacterized protein</fullName>
    </submittedName>
</protein>
<proteinExistence type="predicted"/>
<feature type="compositionally biased region" description="Low complexity" evidence="1">
    <location>
        <begin position="46"/>
        <end position="57"/>
    </location>
</feature>
<evidence type="ECO:0000256" key="1">
    <source>
        <dbReference type="SAM" id="MobiDB-lite"/>
    </source>
</evidence>
<dbReference type="Proteomes" id="UP001408356">
    <property type="component" value="Unassembled WGS sequence"/>
</dbReference>
<evidence type="ECO:0000313" key="3">
    <source>
        <dbReference type="Proteomes" id="UP001408356"/>
    </source>
</evidence>
<dbReference type="EMBL" id="JARVKF010000008">
    <property type="protein sequence ID" value="KAK9425984.1"/>
    <property type="molecule type" value="Genomic_DNA"/>
</dbReference>
<reference evidence="2 3" key="1">
    <citation type="journal article" date="2024" name="J. Plant Pathol.">
        <title>Sequence and assembly of the genome of Seiridium unicorne, isolate CBS 538.82, causal agent of cypress canker disease.</title>
        <authorList>
            <person name="Scali E."/>
            <person name="Rocca G.D."/>
            <person name="Danti R."/>
            <person name="Garbelotto M."/>
            <person name="Barberini S."/>
            <person name="Baroncelli R."/>
            <person name="Emiliani G."/>
        </authorList>
    </citation>
    <scope>NUCLEOTIDE SEQUENCE [LARGE SCALE GENOMIC DNA]</scope>
    <source>
        <strain evidence="2 3">BM-138-508</strain>
    </source>
</reference>
<feature type="region of interest" description="Disordered" evidence="1">
    <location>
        <begin position="27"/>
        <end position="69"/>
    </location>
</feature>
<accession>A0ABR2VHM6</accession>
<evidence type="ECO:0000313" key="2">
    <source>
        <dbReference type="EMBL" id="KAK9425984.1"/>
    </source>
</evidence>
<keyword evidence="3" id="KW-1185">Reference proteome</keyword>
<comment type="caution">
    <text evidence="2">The sequence shown here is derived from an EMBL/GenBank/DDBJ whole genome shotgun (WGS) entry which is preliminary data.</text>
</comment>
<organism evidence="2 3">
    <name type="scientific">Seiridium unicorne</name>
    <dbReference type="NCBI Taxonomy" id="138068"/>
    <lineage>
        <taxon>Eukaryota</taxon>
        <taxon>Fungi</taxon>
        <taxon>Dikarya</taxon>
        <taxon>Ascomycota</taxon>
        <taxon>Pezizomycotina</taxon>
        <taxon>Sordariomycetes</taxon>
        <taxon>Xylariomycetidae</taxon>
        <taxon>Amphisphaeriales</taxon>
        <taxon>Sporocadaceae</taxon>
        <taxon>Seiridium</taxon>
    </lineage>
</organism>